<evidence type="ECO:0000256" key="6">
    <source>
        <dbReference type="ARBA" id="ARBA00022691"/>
    </source>
</evidence>
<dbReference type="InterPro" id="IPR000682">
    <property type="entry name" value="PCMT"/>
</dbReference>
<proteinExistence type="inferred from homology"/>
<evidence type="ECO:0000256" key="1">
    <source>
        <dbReference type="ARBA" id="ARBA00004496"/>
    </source>
</evidence>
<evidence type="ECO:0000313" key="9">
    <source>
        <dbReference type="Proteomes" id="UP000544222"/>
    </source>
</evidence>
<comment type="subcellular location">
    <subcellularLocation>
        <location evidence="1 7">Cytoplasm</location>
    </subcellularLocation>
</comment>
<dbReference type="NCBIfam" id="TIGR00080">
    <property type="entry name" value="pimt"/>
    <property type="match status" value="1"/>
</dbReference>
<dbReference type="GO" id="GO:0004719">
    <property type="term" value="F:protein-L-isoaspartate (D-aspartate) O-methyltransferase activity"/>
    <property type="evidence" value="ECO:0007669"/>
    <property type="project" value="UniProtKB-UniRule"/>
</dbReference>
<comment type="similarity">
    <text evidence="2 7">Belongs to the methyltransferase superfamily. L-isoaspartyl/D-aspartyl protein methyltransferase family.</text>
</comment>
<protein>
    <recommendedName>
        <fullName evidence="7">Protein-L-isoaspartate O-methyltransferase</fullName>
        <ecNumber evidence="7">2.1.1.77</ecNumber>
    </recommendedName>
    <alternativeName>
        <fullName evidence="7">L-isoaspartyl protein carboxyl methyltransferase</fullName>
    </alternativeName>
    <alternativeName>
        <fullName evidence="7">Protein L-isoaspartyl methyltransferase</fullName>
    </alternativeName>
    <alternativeName>
        <fullName evidence="7">Protein-beta-aspartate methyltransferase</fullName>
        <shortName evidence="7">PIMT</shortName>
    </alternativeName>
</protein>
<dbReference type="EMBL" id="JACHYB010000001">
    <property type="protein sequence ID" value="MBB3187065.1"/>
    <property type="molecule type" value="Genomic_DNA"/>
</dbReference>
<dbReference type="CDD" id="cd02440">
    <property type="entry name" value="AdoMet_MTases"/>
    <property type="match status" value="1"/>
</dbReference>
<evidence type="ECO:0000313" key="8">
    <source>
        <dbReference type="EMBL" id="MBB3187065.1"/>
    </source>
</evidence>
<feature type="active site" evidence="7">
    <location>
        <position position="62"/>
    </location>
</feature>
<reference evidence="8 9" key="1">
    <citation type="submission" date="2020-08" db="EMBL/GenBank/DDBJ databases">
        <title>Genomic Encyclopedia of Type Strains, Phase IV (KMG-IV): sequencing the most valuable type-strain genomes for metagenomic binning, comparative biology and taxonomic classification.</title>
        <authorList>
            <person name="Goeker M."/>
        </authorList>
    </citation>
    <scope>NUCLEOTIDE SEQUENCE [LARGE SCALE GENOMIC DNA]</scope>
    <source>
        <strain evidence="8 9">DSM 27471</strain>
    </source>
</reference>
<keyword evidence="3 7" id="KW-0963">Cytoplasm</keyword>
<dbReference type="SUPFAM" id="SSF53335">
    <property type="entry name" value="S-adenosyl-L-methionine-dependent methyltransferases"/>
    <property type="match status" value="1"/>
</dbReference>
<keyword evidence="6 7" id="KW-0949">S-adenosyl-L-methionine</keyword>
<dbReference type="AlphaFoldDB" id="A0A7W5DQV6"/>
<comment type="function">
    <text evidence="7">Catalyzes the methyl esterification of L-isoaspartyl residues in peptides and proteins that result from spontaneous decomposition of normal L-aspartyl and L-asparaginyl residues. It plays a role in the repair and/or degradation of damaged proteins.</text>
</comment>
<evidence type="ECO:0000256" key="3">
    <source>
        <dbReference type="ARBA" id="ARBA00022490"/>
    </source>
</evidence>
<evidence type="ECO:0000256" key="2">
    <source>
        <dbReference type="ARBA" id="ARBA00005369"/>
    </source>
</evidence>
<evidence type="ECO:0000256" key="5">
    <source>
        <dbReference type="ARBA" id="ARBA00022679"/>
    </source>
</evidence>
<organism evidence="8 9">
    <name type="scientific">Microbacter margulisiae</name>
    <dbReference type="NCBI Taxonomy" id="1350067"/>
    <lineage>
        <taxon>Bacteria</taxon>
        <taxon>Pseudomonadati</taxon>
        <taxon>Bacteroidota</taxon>
        <taxon>Bacteroidia</taxon>
        <taxon>Bacteroidales</taxon>
        <taxon>Porphyromonadaceae</taxon>
        <taxon>Microbacter</taxon>
    </lineage>
</organism>
<dbReference type="Proteomes" id="UP000544222">
    <property type="component" value="Unassembled WGS sequence"/>
</dbReference>
<gene>
    <name evidence="7" type="primary">pcm</name>
    <name evidence="8" type="ORF">FHX64_001228</name>
</gene>
<dbReference type="Gene3D" id="3.40.50.150">
    <property type="entry name" value="Vaccinia Virus protein VP39"/>
    <property type="match status" value="1"/>
</dbReference>
<comment type="catalytic activity">
    <reaction evidence="7">
        <text>[protein]-L-isoaspartate + S-adenosyl-L-methionine = [protein]-L-isoaspartate alpha-methyl ester + S-adenosyl-L-homocysteine</text>
        <dbReference type="Rhea" id="RHEA:12705"/>
        <dbReference type="Rhea" id="RHEA-COMP:12143"/>
        <dbReference type="Rhea" id="RHEA-COMP:12144"/>
        <dbReference type="ChEBI" id="CHEBI:57856"/>
        <dbReference type="ChEBI" id="CHEBI:59789"/>
        <dbReference type="ChEBI" id="CHEBI:90596"/>
        <dbReference type="ChEBI" id="CHEBI:90598"/>
        <dbReference type="EC" id="2.1.1.77"/>
    </reaction>
</comment>
<evidence type="ECO:0000256" key="7">
    <source>
        <dbReference type="HAMAP-Rule" id="MF_00090"/>
    </source>
</evidence>
<keyword evidence="9" id="KW-1185">Reference proteome</keyword>
<dbReference type="GO" id="GO:0030091">
    <property type="term" value="P:protein repair"/>
    <property type="evidence" value="ECO:0007669"/>
    <property type="project" value="UniProtKB-UniRule"/>
</dbReference>
<comment type="caution">
    <text evidence="8">The sequence shown here is derived from an EMBL/GenBank/DDBJ whole genome shotgun (WGS) entry which is preliminary data.</text>
</comment>
<dbReference type="PROSITE" id="PS01279">
    <property type="entry name" value="PCMT"/>
    <property type="match status" value="1"/>
</dbReference>
<keyword evidence="5 7" id="KW-0808">Transferase</keyword>
<dbReference type="PANTHER" id="PTHR11579">
    <property type="entry name" value="PROTEIN-L-ISOASPARTATE O-METHYLTRANSFERASE"/>
    <property type="match status" value="1"/>
</dbReference>
<sequence length="213" mass="23775">MDAEEQARNNMVIKQIENRGISNQSVLQSIKKVPRHLFVPPAYRHAAYGDHPLPTSCGQTISQPYIVALMTELLVPQKHHKALEIGTGTGYQTAILAELVQEVYTIEIYSQLQETAKNTLTSLGYQNIRFILGNGYEGYLAAAPYDLILVTAAPPYLPENLVEQLALGGTMVIPFGKNRQMLYVISKNKDGSIHRKEILPVVFVTMQDRKPLN</sequence>
<dbReference type="HAMAP" id="MF_00090">
    <property type="entry name" value="PIMT"/>
    <property type="match status" value="1"/>
</dbReference>
<accession>A0A7W5DQV6</accession>
<dbReference type="EC" id="2.1.1.77" evidence="7"/>
<dbReference type="GO" id="GO:0005737">
    <property type="term" value="C:cytoplasm"/>
    <property type="evidence" value="ECO:0007669"/>
    <property type="project" value="UniProtKB-SubCell"/>
</dbReference>
<name>A0A7W5DQV6_9PORP</name>
<dbReference type="InterPro" id="IPR029063">
    <property type="entry name" value="SAM-dependent_MTases_sf"/>
</dbReference>
<dbReference type="Pfam" id="PF01135">
    <property type="entry name" value="PCMT"/>
    <property type="match status" value="1"/>
</dbReference>
<dbReference type="PANTHER" id="PTHR11579:SF0">
    <property type="entry name" value="PROTEIN-L-ISOASPARTATE(D-ASPARTATE) O-METHYLTRANSFERASE"/>
    <property type="match status" value="1"/>
</dbReference>
<dbReference type="NCBIfam" id="NF001453">
    <property type="entry name" value="PRK00312.1"/>
    <property type="match status" value="1"/>
</dbReference>
<dbReference type="FunFam" id="3.40.50.150:FF:000010">
    <property type="entry name" value="Protein-L-isoaspartate O-methyltransferase"/>
    <property type="match status" value="1"/>
</dbReference>
<dbReference type="RefSeq" id="WP_183412879.1">
    <property type="nucleotide sequence ID" value="NZ_JACHYB010000001.1"/>
</dbReference>
<evidence type="ECO:0000256" key="4">
    <source>
        <dbReference type="ARBA" id="ARBA00022603"/>
    </source>
</evidence>
<dbReference type="GO" id="GO:0032259">
    <property type="term" value="P:methylation"/>
    <property type="evidence" value="ECO:0007669"/>
    <property type="project" value="UniProtKB-KW"/>
</dbReference>
<keyword evidence="4 7" id="KW-0489">Methyltransferase</keyword>